<keyword evidence="3" id="KW-0234">DNA repair</keyword>
<keyword evidence="2" id="KW-0227">DNA damage</keyword>
<dbReference type="GO" id="GO:0007064">
    <property type="term" value="P:mitotic sister chromatid cohesion"/>
    <property type="evidence" value="ECO:0007669"/>
    <property type="project" value="InterPro"/>
</dbReference>
<reference evidence="5" key="1">
    <citation type="submission" date="2020-09" db="EMBL/GenBank/DDBJ databases">
        <title>Genome-Enabled Discovery of Anthraquinone Biosynthesis in Senna tora.</title>
        <authorList>
            <person name="Kang S.-H."/>
            <person name="Pandey R.P."/>
            <person name="Lee C.-M."/>
            <person name="Sim J.-S."/>
            <person name="Jeong J.-T."/>
            <person name="Choi B.-S."/>
            <person name="Jung M."/>
            <person name="Ginzburg D."/>
            <person name="Zhao K."/>
            <person name="Won S.Y."/>
            <person name="Oh T.-J."/>
            <person name="Yu Y."/>
            <person name="Kim N.-H."/>
            <person name="Lee O.R."/>
            <person name="Lee T.-H."/>
            <person name="Bashyal P."/>
            <person name="Kim T.-S."/>
            <person name="Lee W.-H."/>
            <person name="Kawkins C."/>
            <person name="Kim C.-K."/>
            <person name="Kim J.S."/>
            <person name="Ahn B.O."/>
            <person name="Rhee S.Y."/>
            <person name="Sohng J.K."/>
        </authorList>
    </citation>
    <scope>NUCLEOTIDE SEQUENCE</scope>
    <source>
        <tissue evidence="5">Leaf</tissue>
    </source>
</reference>
<dbReference type="PANTHER" id="PTHR12663:SF0">
    <property type="entry name" value="PRECOCIOUS DISSOCIATION OF SISTERS 5, ISOFORM A"/>
    <property type="match status" value="1"/>
</dbReference>
<evidence type="ECO:0000313" key="6">
    <source>
        <dbReference type="Proteomes" id="UP000634136"/>
    </source>
</evidence>
<proteinExistence type="predicted"/>
<accession>A0A834WCV5</accession>
<dbReference type="GO" id="GO:0005634">
    <property type="term" value="C:nucleus"/>
    <property type="evidence" value="ECO:0007669"/>
    <property type="project" value="UniProtKB-SubCell"/>
</dbReference>
<name>A0A834WCV5_9FABA</name>
<dbReference type="InterPro" id="IPR039776">
    <property type="entry name" value="Pds5"/>
</dbReference>
<evidence type="ECO:0000256" key="1">
    <source>
        <dbReference type="ARBA" id="ARBA00004123"/>
    </source>
</evidence>
<dbReference type="Pfam" id="PF20168">
    <property type="entry name" value="PDS5"/>
    <property type="match status" value="1"/>
</dbReference>
<gene>
    <name evidence="5" type="ORF">G2W53_028460</name>
</gene>
<keyword evidence="6" id="KW-1185">Reference proteome</keyword>
<dbReference type="PANTHER" id="PTHR12663">
    <property type="entry name" value="ANDROGEN INDUCED INHIBITOR OF PROLIFERATION AS3 / PDS5-RELATED"/>
    <property type="match status" value="1"/>
</dbReference>
<evidence type="ECO:0000256" key="2">
    <source>
        <dbReference type="ARBA" id="ARBA00022763"/>
    </source>
</evidence>
<dbReference type="AlphaFoldDB" id="A0A834WCV5"/>
<dbReference type="Proteomes" id="UP000634136">
    <property type="component" value="Unassembled WGS sequence"/>
</dbReference>
<protein>
    <submittedName>
        <fullName evidence="5">Sister chromatid cohesion protein PDS5</fullName>
    </submittedName>
</protein>
<dbReference type="GO" id="GO:0000785">
    <property type="term" value="C:chromatin"/>
    <property type="evidence" value="ECO:0007669"/>
    <property type="project" value="TreeGrafter"/>
</dbReference>
<evidence type="ECO:0000256" key="4">
    <source>
        <dbReference type="ARBA" id="ARBA00023242"/>
    </source>
</evidence>
<dbReference type="OrthoDB" id="200660at2759"/>
<dbReference type="GO" id="GO:0006281">
    <property type="term" value="P:DNA repair"/>
    <property type="evidence" value="ECO:0007669"/>
    <property type="project" value="UniProtKB-KW"/>
</dbReference>
<evidence type="ECO:0000313" key="5">
    <source>
        <dbReference type="EMBL" id="KAF7814491.1"/>
    </source>
</evidence>
<evidence type="ECO:0000256" key="3">
    <source>
        <dbReference type="ARBA" id="ARBA00023204"/>
    </source>
</evidence>
<keyword evidence="4" id="KW-0539">Nucleus</keyword>
<comment type="subcellular location">
    <subcellularLocation>
        <location evidence="1">Nucleus</location>
    </subcellularLocation>
</comment>
<sequence length="215" mass="24700">MPLDLRSFRVGRRRKDSHAAAQEGERQPVTMTAIFRGKEDGDDDARYPKCLSFSSYLNSKNDFFYGAEYHGCSKCPHRMPRYLNFWAFNYSSTTTQPILEALTSLKDALVSRNFYKNEDENVKIATISCIIEITRITSPNPPYSDEQMKTVSPPWALGEKVIRNCAIQLKPYLMQAVQSSGRDLNDYAQRVTSICQDESNKMVYIYIAILFLYVL</sequence>
<organism evidence="5 6">
    <name type="scientific">Senna tora</name>
    <dbReference type="NCBI Taxonomy" id="362788"/>
    <lineage>
        <taxon>Eukaryota</taxon>
        <taxon>Viridiplantae</taxon>
        <taxon>Streptophyta</taxon>
        <taxon>Embryophyta</taxon>
        <taxon>Tracheophyta</taxon>
        <taxon>Spermatophyta</taxon>
        <taxon>Magnoliopsida</taxon>
        <taxon>eudicotyledons</taxon>
        <taxon>Gunneridae</taxon>
        <taxon>Pentapetalae</taxon>
        <taxon>rosids</taxon>
        <taxon>fabids</taxon>
        <taxon>Fabales</taxon>
        <taxon>Fabaceae</taxon>
        <taxon>Caesalpinioideae</taxon>
        <taxon>Cassia clade</taxon>
        <taxon>Senna</taxon>
    </lineage>
</organism>
<dbReference type="EMBL" id="JAAIUW010000009">
    <property type="protein sequence ID" value="KAF7814491.1"/>
    <property type="molecule type" value="Genomic_DNA"/>
</dbReference>
<comment type="caution">
    <text evidence="5">The sequence shown here is derived from an EMBL/GenBank/DDBJ whole genome shotgun (WGS) entry which is preliminary data.</text>
</comment>